<proteinExistence type="predicted"/>
<organism evidence="1 2">
    <name type="scientific">Elysia chlorotica</name>
    <name type="common">Eastern emerald elysia</name>
    <name type="synonym">Sea slug</name>
    <dbReference type="NCBI Taxonomy" id="188477"/>
    <lineage>
        <taxon>Eukaryota</taxon>
        <taxon>Metazoa</taxon>
        <taxon>Spiralia</taxon>
        <taxon>Lophotrochozoa</taxon>
        <taxon>Mollusca</taxon>
        <taxon>Gastropoda</taxon>
        <taxon>Heterobranchia</taxon>
        <taxon>Euthyneura</taxon>
        <taxon>Panpulmonata</taxon>
        <taxon>Sacoglossa</taxon>
        <taxon>Placobranchoidea</taxon>
        <taxon>Plakobranchidae</taxon>
        <taxon>Elysia</taxon>
    </lineage>
</organism>
<keyword evidence="2" id="KW-1185">Reference proteome</keyword>
<evidence type="ECO:0000313" key="2">
    <source>
        <dbReference type="Proteomes" id="UP000271974"/>
    </source>
</evidence>
<dbReference type="STRING" id="188477.A0A3S1BH87"/>
<dbReference type="AlphaFoldDB" id="A0A3S1BH87"/>
<dbReference type="OrthoDB" id="6339238at2759"/>
<name>A0A3S1BH87_ELYCH</name>
<reference evidence="1 2" key="1">
    <citation type="submission" date="2019-01" db="EMBL/GenBank/DDBJ databases">
        <title>A draft genome assembly of the solar-powered sea slug Elysia chlorotica.</title>
        <authorList>
            <person name="Cai H."/>
            <person name="Li Q."/>
            <person name="Fang X."/>
            <person name="Li J."/>
            <person name="Curtis N.E."/>
            <person name="Altenburger A."/>
            <person name="Shibata T."/>
            <person name="Feng M."/>
            <person name="Maeda T."/>
            <person name="Schwartz J.A."/>
            <person name="Shigenobu S."/>
            <person name="Lundholm N."/>
            <person name="Nishiyama T."/>
            <person name="Yang H."/>
            <person name="Hasebe M."/>
            <person name="Li S."/>
            <person name="Pierce S.K."/>
            <person name="Wang J."/>
        </authorList>
    </citation>
    <scope>NUCLEOTIDE SEQUENCE [LARGE SCALE GENOMIC DNA]</scope>
    <source>
        <strain evidence="1">EC2010</strain>
        <tissue evidence="1">Whole organism of an adult</tissue>
    </source>
</reference>
<feature type="non-terminal residue" evidence="1">
    <location>
        <position position="140"/>
    </location>
</feature>
<gene>
    <name evidence="1" type="ORF">EGW08_008369</name>
</gene>
<protein>
    <submittedName>
        <fullName evidence="1">Uncharacterized protein</fullName>
    </submittedName>
</protein>
<dbReference type="GO" id="GO:0005085">
    <property type="term" value="F:guanyl-nucleotide exchange factor activity"/>
    <property type="evidence" value="ECO:0007669"/>
    <property type="project" value="InterPro"/>
</dbReference>
<dbReference type="GO" id="GO:0032012">
    <property type="term" value="P:regulation of ARF protein signal transduction"/>
    <property type="evidence" value="ECO:0007669"/>
    <property type="project" value="InterPro"/>
</dbReference>
<dbReference type="SUPFAM" id="SSF48425">
    <property type="entry name" value="Sec7 domain"/>
    <property type="match status" value="1"/>
</dbReference>
<evidence type="ECO:0000313" key="1">
    <source>
        <dbReference type="EMBL" id="RUS83888.1"/>
    </source>
</evidence>
<dbReference type="EMBL" id="RQTK01000226">
    <property type="protein sequence ID" value="RUS83888.1"/>
    <property type="molecule type" value="Genomic_DNA"/>
</dbReference>
<sequence>MPSLLDCHSVWDVDEMLQELASTFCSNIARSSLGSQSGASLQGVVLNSDGVYFASIAMLKLNLRLLESGFYKHRGNIHMTQSEFLNEMFSSGLLLYLPPAWLKELYRHALMSSLFKLDLLSSHQTDLGRKSSLPLIQFLQ</sequence>
<dbReference type="Proteomes" id="UP000271974">
    <property type="component" value="Unassembled WGS sequence"/>
</dbReference>
<comment type="caution">
    <text evidence="1">The sequence shown here is derived from an EMBL/GenBank/DDBJ whole genome shotgun (WGS) entry which is preliminary data.</text>
</comment>
<dbReference type="InterPro" id="IPR035999">
    <property type="entry name" value="Sec7_dom_sf"/>
</dbReference>
<accession>A0A3S1BH87</accession>